<dbReference type="RefSeq" id="WP_012448606.1">
    <property type="nucleotide sequence ID" value="NC_010718.1"/>
</dbReference>
<keyword evidence="2" id="KW-1185">Reference proteome</keyword>
<dbReference type="HOGENOM" id="CLU_028527_0_0_9"/>
<dbReference type="Pfam" id="PF05960">
    <property type="entry name" value="DUF885"/>
    <property type="match status" value="1"/>
</dbReference>
<name>B2A7Y2_NATTJ</name>
<protein>
    <recommendedName>
        <fullName evidence="3">DUF885 domain-containing protein</fullName>
    </recommendedName>
</protein>
<accession>B2A7Y2</accession>
<reference evidence="1 2" key="2">
    <citation type="journal article" date="2011" name="J. Bacteriol.">
        <title>Complete genome sequence of the anaerobic, halophilic alkalithermophile Natranaerobius thermophilus JW/NM-WN-LF.</title>
        <authorList>
            <person name="Zhao B."/>
            <person name="Mesbah N.M."/>
            <person name="Dalin E."/>
            <person name="Goodwin L."/>
            <person name="Nolan M."/>
            <person name="Pitluck S."/>
            <person name="Chertkov O."/>
            <person name="Brettin T.S."/>
            <person name="Han J."/>
            <person name="Larimer F.W."/>
            <person name="Land M.L."/>
            <person name="Hauser L."/>
            <person name="Kyrpides N."/>
            <person name="Wiegel J."/>
        </authorList>
    </citation>
    <scope>NUCLEOTIDE SEQUENCE [LARGE SCALE GENOMIC DNA]</scope>
    <source>
        <strain evidence="2">ATCC BAA-1301 / DSM 18059 / JW/NM-WN-LF</strain>
    </source>
</reference>
<dbReference type="InterPro" id="IPR010281">
    <property type="entry name" value="DUF885"/>
</dbReference>
<dbReference type="OrthoDB" id="9760040at2"/>
<dbReference type="eggNOG" id="COG4805">
    <property type="taxonomic scope" value="Bacteria"/>
</dbReference>
<organism evidence="1 2">
    <name type="scientific">Natranaerobius thermophilus (strain ATCC BAA-1301 / DSM 18059 / JW/NM-WN-LF)</name>
    <dbReference type="NCBI Taxonomy" id="457570"/>
    <lineage>
        <taxon>Bacteria</taxon>
        <taxon>Bacillati</taxon>
        <taxon>Bacillota</taxon>
        <taxon>Clostridia</taxon>
        <taxon>Natranaerobiales</taxon>
        <taxon>Natranaerobiaceae</taxon>
        <taxon>Natranaerobius</taxon>
    </lineage>
</organism>
<evidence type="ECO:0000313" key="1">
    <source>
        <dbReference type="EMBL" id="ACB85754.1"/>
    </source>
</evidence>
<dbReference type="PANTHER" id="PTHR33361:SF15">
    <property type="entry name" value="DUF885 FAMILY LIPOPROTEIN"/>
    <property type="match status" value="1"/>
</dbReference>
<dbReference type="AlphaFoldDB" id="B2A7Y2"/>
<evidence type="ECO:0000313" key="2">
    <source>
        <dbReference type="Proteomes" id="UP000001683"/>
    </source>
</evidence>
<dbReference type="KEGG" id="nth:Nther_2188"/>
<gene>
    <name evidence="1" type="ordered locus">Nther_2188</name>
</gene>
<sequence>MVPSEVNRLEELTEEILDWLFKQNPTMATFVGIQGYDHKLEDKSQEATQELLEQAKDYLLKLGVVSEDMLPKEKLVDYKLLDAMLKDIVRDIEKIKNHEKDPSSYVSLAIQSVYLLLIREYKPLEDRMQDIHSRMKQIPDLLEAGREQITNPPSVFVETAQLNLRGAKSFFGDVIPQIAEEVPSMKKDVIAEAENVANALDEYGDFLDRLAETASGEFAVGKEIFDELLKETHFLNYDADALYEKGKELVEETHKELHRLAQEIDPDKDWQELIEETKKERPTEEELLDYYKQECQKVKEFVKERDFVDIPEDEELIIEETPEYMRPLIPYAAYLQPGPFDRDQTGRFWVTPVDPDKPEEEKQALLGEHNGYSVPVTALHEAYPGHHLQLCHANKAPSKVKKLANSTLFAEGWAFYCEELMEELGYIQDPKTKLNRLKDQAWRASRIVVDAGLHTGKMSFQEAVDYMVDNALLERDSAITEVRRYTQSPTQPMSYLIGKHEIMKIINEYKEHHGSDSNLKEFHNKLLSYGTLPPALIRELIL</sequence>
<reference evidence="1 2" key="1">
    <citation type="submission" date="2008-04" db="EMBL/GenBank/DDBJ databases">
        <title>Complete sequence of chromosome of Natranaerobius thermophilus JW/NM-WN-LF.</title>
        <authorList>
            <consortium name="US DOE Joint Genome Institute"/>
            <person name="Copeland A."/>
            <person name="Lucas S."/>
            <person name="Lapidus A."/>
            <person name="Glavina del Rio T."/>
            <person name="Dalin E."/>
            <person name="Tice H."/>
            <person name="Bruce D."/>
            <person name="Goodwin L."/>
            <person name="Pitluck S."/>
            <person name="Chertkov O."/>
            <person name="Brettin T."/>
            <person name="Detter J.C."/>
            <person name="Han C."/>
            <person name="Kuske C.R."/>
            <person name="Schmutz J."/>
            <person name="Larimer F."/>
            <person name="Land M."/>
            <person name="Hauser L."/>
            <person name="Kyrpides N."/>
            <person name="Lykidis A."/>
            <person name="Mesbah N.M."/>
            <person name="Wiegel J."/>
        </authorList>
    </citation>
    <scope>NUCLEOTIDE SEQUENCE [LARGE SCALE GENOMIC DNA]</scope>
    <source>
        <strain evidence="2">ATCC BAA-1301 / DSM 18059 / JW/NM-WN-LF</strain>
    </source>
</reference>
<proteinExistence type="predicted"/>
<dbReference type="InParanoid" id="B2A7Y2"/>
<evidence type="ECO:0008006" key="3">
    <source>
        <dbReference type="Google" id="ProtNLM"/>
    </source>
</evidence>
<dbReference type="Proteomes" id="UP000001683">
    <property type="component" value="Chromosome"/>
</dbReference>
<dbReference type="STRING" id="457570.Nther_2188"/>
<dbReference type="EMBL" id="CP001034">
    <property type="protein sequence ID" value="ACB85754.1"/>
    <property type="molecule type" value="Genomic_DNA"/>
</dbReference>
<dbReference type="PANTHER" id="PTHR33361">
    <property type="entry name" value="GLR0591 PROTEIN"/>
    <property type="match status" value="1"/>
</dbReference>